<proteinExistence type="predicted"/>
<dbReference type="EMBL" id="PP579741">
    <property type="protein sequence ID" value="XAG95785.1"/>
    <property type="molecule type" value="Genomic_DNA"/>
</dbReference>
<gene>
    <name evidence="1" type="ORF">U7154_000018</name>
</gene>
<accession>A0AAX4Q5N4</accession>
<evidence type="ECO:0008006" key="3">
    <source>
        <dbReference type="Google" id="ProtNLM"/>
    </source>
</evidence>
<protein>
    <recommendedName>
        <fullName evidence="3">Primosomal protein N' 3' DNA-binding domain-containing protein</fullName>
    </recommendedName>
</protein>
<organism evidence="1 2">
    <name type="scientific">Enterobacter phage KKP_3711</name>
    <dbReference type="NCBI Taxonomy" id="3109398"/>
    <lineage>
        <taxon>Viruses</taxon>
        <taxon>Duplodnaviria</taxon>
        <taxon>Heunggongvirae</taxon>
        <taxon>Uroviricota</taxon>
        <taxon>Caudoviricetes</taxon>
        <taxon>Demerecviridae</taxon>
        <taxon>Markadamsvirinae</taxon>
    </lineage>
</organism>
<keyword evidence="2" id="KW-1185">Reference proteome</keyword>
<name>A0AAX4Q5N4_9CAUD</name>
<sequence length="76" mass="8483">MPKYVKVKFIKTAINTYSYEIPETLKTERLVIGEAIVVPVGNDMDLKVAYIAGVSNESNVRPGIKIKKAYGLVRKI</sequence>
<evidence type="ECO:0000313" key="1">
    <source>
        <dbReference type="EMBL" id="XAG95785.1"/>
    </source>
</evidence>
<dbReference type="Proteomes" id="UP001437386">
    <property type="component" value="Segment"/>
</dbReference>
<reference evidence="1 2" key="1">
    <citation type="submission" date="2024-04" db="EMBL/GenBank/DDBJ databases">
        <authorList>
            <person name="Wojcicki M."/>
            <person name="Srednicka P."/>
            <person name="Shymialevich D."/>
            <person name="Sokolowska B."/>
        </authorList>
    </citation>
    <scope>NUCLEOTIDE SEQUENCE [LARGE SCALE GENOMIC DNA]</scope>
</reference>
<evidence type="ECO:0000313" key="2">
    <source>
        <dbReference type="Proteomes" id="UP001437386"/>
    </source>
</evidence>